<reference evidence="1 2" key="1">
    <citation type="submission" date="2015-05" db="EMBL/GenBank/DDBJ databases">
        <title>Evolution of Trichinella species and genotypes.</title>
        <authorList>
            <person name="Korhonen P.K."/>
            <person name="Edoardo P."/>
            <person name="Giuseppe L.R."/>
            <person name="Gasser R.B."/>
        </authorList>
    </citation>
    <scope>NUCLEOTIDE SEQUENCE [LARGE SCALE GENOMIC DNA]</scope>
    <source>
        <strain evidence="1">ISS10</strain>
    </source>
</reference>
<comment type="caution">
    <text evidence="1">The sequence shown here is derived from an EMBL/GenBank/DDBJ whole genome shotgun (WGS) entry which is preliminary data.</text>
</comment>
<organism evidence="1 2">
    <name type="scientific">Trichinella nativa</name>
    <dbReference type="NCBI Taxonomy" id="6335"/>
    <lineage>
        <taxon>Eukaryota</taxon>
        <taxon>Metazoa</taxon>
        <taxon>Ecdysozoa</taxon>
        <taxon>Nematoda</taxon>
        <taxon>Enoplea</taxon>
        <taxon>Dorylaimia</taxon>
        <taxon>Trichinellida</taxon>
        <taxon>Trichinellidae</taxon>
        <taxon>Trichinella</taxon>
    </lineage>
</organism>
<dbReference type="Proteomes" id="UP000054721">
    <property type="component" value="Unassembled WGS sequence"/>
</dbReference>
<keyword evidence="2" id="KW-1185">Reference proteome</keyword>
<evidence type="ECO:0000313" key="2">
    <source>
        <dbReference type="Proteomes" id="UP000054721"/>
    </source>
</evidence>
<proteinExistence type="predicted"/>
<protein>
    <submittedName>
        <fullName evidence="1">Uncharacterized protein</fullName>
    </submittedName>
</protein>
<dbReference type="AlphaFoldDB" id="A0A0V1LNB2"/>
<name>A0A0V1LNB2_9BILA</name>
<sequence>MPIEMLDQSEKERKKRGLIPSKMKFIFRCLCLNESLNFKFAWSSLTRTMLPNFAGCSRLLD</sequence>
<accession>A0A0V1LNB2</accession>
<dbReference type="EMBL" id="JYDW01000023">
    <property type="protein sequence ID" value="KRZ60961.1"/>
    <property type="molecule type" value="Genomic_DNA"/>
</dbReference>
<gene>
    <name evidence="1" type="ORF">T02_3968</name>
</gene>
<dbReference type="OrthoDB" id="10439976at2759"/>
<evidence type="ECO:0000313" key="1">
    <source>
        <dbReference type="EMBL" id="KRZ60961.1"/>
    </source>
</evidence>